<dbReference type="EMBL" id="JBEXAC010000002">
    <property type="protein sequence ID" value="MET6999924.1"/>
    <property type="molecule type" value="Genomic_DNA"/>
</dbReference>
<dbReference type="PANTHER" id="PTHR43818:SF11">
    <property type="entry name" value="BCDNA.GH03377"/>
    <property type="match status" value="1"/>
</dbReference>
<dbReference type="InterPro" id="IPR050463">
    <property type="entry name" value="Gfo/Idh/MocA_oxidrdct_glycsds"/>
</dbReference>
<evidence type="ECO:0000259" key="2">
    <source>
        <dbReference type="Pfam" id="PF01408"/>
    </source>
</evidence>
<evidence type="ECO:0000259" key="3">
    <source>
        <dbReference type="Pfam" id="PF22725"/>
    </source>
</evidence>
<dbReference type="SUPFAM" id="SSF51735">
    <property type="entry name" value="NAD(P)-binding Rossmann-fold domains"/>
    <property type="match status" value="1"/>
</dbReference>
<feature type="domain" description="Gfo/Idh/MocA-like oxidoreductase N-terminal" evidence="2">
    <location>
        <begin position="4"/>
        <end position="129"/>
    </location>
</feature>
<dbReference type="InterPro" id="IPR055170">
    <property type="entry name" value="GFO_IDH_MocA-like_dom"/>
</dbReference>
<organism evidence="4 5">
    <name type="scientific">Chitinophaga defluvii</name>
    <dbReference type="NCBI Taxonomy" id="3163343"/>
    <lineage>
        <taxon>Bacteria</taxon>
        <taxon>Pseudomonadati</taxon>
        <taxon>Bacteroidota</taxon>
        <taxon>Chitinophagia</taxon>
        <taxon>Chitinophagales</taxon>
        <taxon>Chitinophagaceae</taxon>
        <taxon>Chitinophaga</taxon>
    </lineage>
</organism>
<dbReference type="InterPro" id="IPR036291">
    <property type="entry name" value="NAD(P)-bd_dom_sf"/>
</dbReference>
<keyword evidence="5" id="KW-1185">Reference proteome</keyword>
<dbReference type="InterPro" id="IPR000683">
    <property type="entry name" value="Gfo/Idh/MocA-like_OxRdtase_N"/>
</dbReference>
<dbReference type="RefSeq" id="WP_354662485.1">
    <property type="nucleotide sequence ID" value="NZ_JBEXAC010000002.1"/>
</dbReference>
<accession>A0ABV2TA78</accession>
<dbReference type="Proteomes" id="UP001549749">
    <property type="component" value="Unassembled WGS sequence"/>
</dbReference>
<evidence type="ECO:0000313" key="5">
    <source>
        <dbReference type="Proteomes" id="UP001549749"/>
    </source>
</evidence>
<feature type="domain" description="GFO/IDH/MocA-like oxidoreductase" evidence="3">
    <location>
        <begin position="140"/>
        <end position="285"/>
    </location>
</feature>
<dbReference type="Pfam" id="PF01408">
    <property type="entry name" value="GFO_IDH_MocA"/>
    <property type="match status" value="1"/>
</dbReference>
<name>A0ABV2TA78_9BACT</name>
<keyword evidence="1" id="KW-0560">Oxidoreductase</keyword>
<dbReference type="Gene3D" id="3.30.360.10">
    <property type="entry name" value="Dihydrodipicolinate Reductase, domain 2"/>
    <property type="match status" value="1"/>
</dbReference>
<dbReference type="PANTHER" id="PTHR43818">
    <property type="entry name" value="BCDNA.GH03377"/>
    <property type="match status" value="1"/>
</dbReference>
<evidence type="ECO:0000256" key="1">
    <source>
        <dbReference type="ARBA" id="ARBA00023002"/>
    </source>
</evidence>
<gene>
    <name evidence="4" type="ORF">ABR189_21220</name>
</gene>
<dbReference type="Gene3D" id="3.40.50.720">
    <property type="entry name" value="NAD(P)-binding Rossmann-like Domain"/>
    <property type="match status" value="1"/>
</dbReference>
<dbReference type="SUPFAM" id="SSF55347">
    <property type="entry name" value="Glyceraldehyde-3-phosphate dehydrogenase-like, C-terminal domain"/>
    <property type="match status" value="1"/>
</dbReference>
<evidence type="ECO:0000313" key="4">
    <source>
        <dbReference type="EMBL" id="MET6999924.1"/>
    </source>
</evidence>
<sequence length="385" mass="42970">MKTLNIGIIGYKFMGKAHSNAWKKVPLFFDVPAHPVLKVACGRNESQLKTFAHKWGWEQTETDWKKVINRSDIDIIDIALPQHMHHEIAMAAAAAGKHIFCEKPMAMSVKQAEEMLQVCTDNNVTHYLNHNYRRVPAIALAKQMISEGALGKIFHWRAAYQQDWIVDPAFPLSWQLQKETAQAGPQWDLNSHCVDLAHFLVGPISTVTCLTTNFIRERPLASEDSVGNLKATAKGTATGPVTVEDAALMMVQFDNGAIGSFEATRFATGRKNKLSFEISGSKGSIAFDLERMNELQYYNAEDPEHARGFRTILATESVHPYMDHWWPPGHIIGYEHSFIHAAADFLKAVTGQQAIAPDFNDGLKIMRVLEAGLLSAQNGQKIIVH</sequence>
<protein>
    <submittedName>
        <fullName evidence="4">Gfo/Idh/MocA family oxidoreductase</fullName>
    </submittedName>
</protein>
<reference evidence="4 5" key="1">
    <citation type="submission" date="2024-06" db="EMBL/GenBank/DDBJ databases">
        <title>Chitinophaga defluvii sp. nov., isolated from municipal sewage.</title>
        <authorList>
            <person name="Zhang L."/>
        </authorList>
    </citation>
    <scope>NUCLEOTIDE SEQUENCE [LARGE SCALE GENOMIC DNA]</scope>
    <source>
        <strain evidence="4 5">H8</strain>
    </source>
</reference>
<dbReference type="Pfam" id="PF22725">
    <property type="entry name" value="GFO_IDH_MocA_C3"/>
    <property type="match status" value="1"/>
</dbReference>
<comment type="caution">
    <text evidence="4">The sequence shown here is derived from an EMBL/GenBank/DDBJ whole genome shotgun (WGS) entry which is preliminary data.</text>
</comment>
<proteinExistence type="predicted"/>